<evidence type="ECO:0000313" key="11">
    <source>
        <dbReference type="EMBL" id="TCT09402.1"/>
    </source>
</evidence>
<evidence type="ECO:0000256" key="1">
    <source>
        <dbReference type="ARBA" id="ARBA00004370"/>
    </source>
</evidence>
<dbReference type="Proteomes" id="UP000295525">
    <property type="component" value="Unassembled WGS sequence"/>
</dbReference>
<name>A0A4R3M8H8_9BURK</name>
<dbReference type="GO" id="GO:0043093">
    <property type="term" value="P:FtsZ-dependent cytokinesis"/>
    <property type="evidence" value="ECO:0007669"/>
    <property type="project" value="UniProtKB-UniRule"/>
</dbReference>
<dbReference type="GO" id="GO:0005886">
    <property type="term" value="C:plasma membrane"/>
    <property type="evidence" value="ECO:0007669"/>
    <property type="project" value="UniProtKB-SubCell"/>
</dbReference>
<comment type="similarity">
    <text evidence="9">Belongs to the FtsQ/DivIB family. FtsQ subfamily.</text>
</comment>
<protein>
    <recommendedName>
        <fullName evidence="9">Cell division protein FtsQ</fullName>
    </recommendedName>
</protein>
<dbReference type="InterPro" id="IPR005548">
    <property type="entry name" value="Cell_div_FtsQ/DivIB_C"/>
</dbReference>
<reference evidence="11 12" key="1">
    <citation type="submission" date="2019-03" db="EMBL/GenBank/DDBJ databases">
        <title>Genomic Encyclopedia of Type Strains, Phase IV (KMG-IV): sequencing the most valuable type-strain genomes for metagenomic binning, comparative biology and taxonomic classification.</title>
        <authorList>
            <person name="Goeker M."/>
        </authorList>
    </citation>
    <scope>NUCLEOTIDE SEQUENCE [LARGE SCALE GENOMIC DNA]</scope>
    <source>
        <strain evidence="11 12">DSM 24591</strain>
    </source>
</reference>
<dbReference type="InterPro" id="IPR026579">
    <property type="entry name" value="FtsQ"/>
</dbReference>
<evidence type="ECO:0000256" key="2">
    <source>
        <dbReference type="ARBA" id="ARBA00022475"/>
    </source>
</evidence>
<keyword evidence="8 9" id="KW-0131">Cell cycle</keyword>
<keyword evidence="5 9" id="KW-0812">Transmembrane</keyword>
<dbReference type="InterPro" id="IPR013685">
    <property type="entry name" value="POTRA_FtsQ_type"/>
</dbReference>
<dbReference type="PANTHER" id="PTHR35851">
    <property type="entry name" value="CELL DIVISION PROTEIN FTSQ"/>
    <property type="match status" value="1"/>
</dbReference>
<evidence type="ECO:0000256" key="9">
    <source>
        <dbReference type="HAMAP-Rule" id="MF_00911"/>
    </source>
</evidence>
<comment type="caution">
    <text evidence="11">The sequence shown here is derived from an EMBL/GenBank/DDBJ whole genome shotgun (WGS) entry which is preliminary data.</text>
</comment>
<evidence type="ECO:0000259" key="10">
    <source>
        <dbReference type="PROSITE" id="PS51779"/>
    </source>
</evidence>
<accession>A0A4R3M8H8</accession>
<dbReference type="PROSITE" id="PS51779">
    <property type="entry name" value="POTRA"/>
    <property type="match status" value="1"/>
</dbReference>
<dbReference type="GO" id="GO:0032153">
    <property type="term" value="C:cell division site"/>
    <property type="evidence" value="ECO:0007669"/>
    <property type="project" value="UniProtKB-UniRule"/>
</dbReference>
<comment type="subcellular location">
    <subcellularLocation>
        <location evidence="9">Cell inner membrane</location>
        <topology evidence="9">Single-pass type II membrane protein</topology>
    </subcellularLocation>
    <subcellularLocation>
        <location evidence="1">Membrane</location>
    </subcellularLocation>
    <text evidence="9">Localizes to the division septum.</text>
</comment>
<keyword evidence="4 9" id="KW-0132">Cell division</keyword>
<keyword evidence="7 9" id="KW-0472">Membrane</keyword>
<dbReference type="PANTHER" id="PTHR35851:SF1">
    <property type="entry name" value="CELL DIVISION PROTEIN FTSQ"/>
    <property type="match status" value="1"/>
</dbReference>
<evidence type="ECO:0000256" key="6">
    <source>
        <dbReference type="ARBA" id="ARBA00022989"/>
    </source>
</evidence>
<keyword evidence="12" id="KW-1185">Reference proteome</keyword>
<comment type="function">
    <text evidence="9">Essential cell division protein. May link together the upstream cell division proteins, which are predominantly cytoplasmic, with the downstream cell division proteins, which are predominantly periplasmic. May control correct divisome assembly.</text>
</comment>
<keyword evidence="3 9" id="KW-0997">Cell inner membrane</keyword>
<dbReference type="OrthoDB" id="9790370at2"/>
<dbReference type="InterPro" id="IPR045335">
    <property type="entry name" value="FtsQ_C_sf"/>
</dbReference>
<dbReference type="InterPro" id="IPR034746">
    <property type="entry name" value="POTRA"/>
</dbReference>
<feature type="transmembrane region" description="Helical" evidence="9">
    <location>
        <begin position="7"/>
        <end position="31"/>
    </location>
</feature>
<dbReference type="GO" id="GO:0090529">
    <property type="term" value="P:cell septum assembly"/>
    <property type="evidence" value="ECO:0007669"/>
    <property type="project" value="InterPro"/>
</dbReference>
<comment type="subunit">
    <text evidence="9">Part of a complex composed of FtsB, FtsL and FtsQ.</text>
</comment>
<dbReference type="HAMAP" id="MF_00911">
    <property type="entry name" value="FtsQ_subfam"/>
    <property type="match status" value="1"/>
</dbReference>
<organism evidence="11 12">
    <name type="scientific">Paralcaligenes ureilyticus</name>
    <dbReference type="NCBI Taxonomy" id="627131"/>
    <lineage>
        <taxon>Bacteria</taxon>
        <taxon>Pseudomonadati</taxon>
        <taxon>Pseudomonadota</taxon>
        <taxon>Betaproteobacteria</taxon>
        <taxon>Burkholderiales</taxon>
        <taxon>Alcaligenaceae</taxon>
        <taxon>Paralcaligenes</taxon>
    </lineage>
</organism>
<dbReference type="Pfam" id="PF03799">
    <property type="entry name" value="FtsQ_DivIB_C"/>
    <property type="match status" value="1"/>
</dbReference>
<evidence type="ECO:0000256" key="8">
    <source>
        <dbReference type="ARBA" id="ARBA00023306"/>
    </source>
</evidence>
<keyword evidence="2 9" id="KW-1003">Cell membrane</keyword>
<dbReference type="EMBL" id="SMAJ01000003">
    <property type="protein sequence ID" value="TCT09402.1"/>
    <property type="molecule type" value="Genomic_DNA"/>
</dbReference>
<keyword evidence="6 9" id="KW-1133">Transmembrane helix</keyword>
<sequence>MFNDARLTNFIANSLALLAVLALIVALVAWVTQRPYFAIAQIQIEPIQAGTLNYVSATSVRATIAGRLSGNFFTVSLNDTRKLIETVPWVRRAQIRRVWPNTLRVQIEEQQPLALWNENQMINTWGEAFTANQGELPDDSDLPHFYGPDQSERLVVQRYAELARWFAPLNLRVVKVTLSPRYAWDVELSDGVQLSLGRDPAADVADPHGRSGALPFAARIERFVKTWPVLTERLGGRALRSADLRYPNGFAITLAPVSHTPTK</sequence>
<dbReference type="AlphaFoldDB" id="A0A4R3M8H8"/>
<dbReference type="Pfam" id="PF08478">
    <property type="entry name" value="POTRA_1"/>
    <property type="match status" value="1"/>
</dbReference>
<dbReference type="Gene3D" id="3.10.20.310">
    <property type="entry name" value="membrane protein fhac"/>
    <property type="match status" value="1"/>
</dbReference>
<proteinExistence type="inferred from homology"/>
<dbReference type="RefSeq" id="WP_132580136.1">
    <property type="nucleotide sequence ID" value="NZ_SMAJ01000003.1"/>
</dbReference>
<evidence type="ECO:0000256" key="4">
    <source>
        <dbReference type="ARBA" id="ARBA00022618"/>
    </source>
</evidence>
<evidence type="ECO:0000256" key="7">
    <source>
        <dbReference type="ARBA" id="ARBA00023136"/>
    </source>
</evidence>
<evidence type="ECO:0000256" key="5">
    <source>
        <dbReference type="ARBA" id="ARBA00022692"/>
    </source>
</evidence>
<dbReference type="Gene3D" id="3.40.50.11690">
    <property type="entry name" value="Cell division protein FtsQ/DivIB"/>
    <property type="match status" value="1"/>
</dbReference>
<feature type="domain" description="POTRA" evidence="10">
    <location>
        <begin position="37"/>
        <end position="110"/>
    </location>
</feature>
<evidence type="ECO:0000313" key="12">
    <source>
        <dbReference type="Proteomes" id="UP000295525"/>
    </source>
</evidence>
<evidence type="ECO:0000256" key="3">
    <source>
        <dbReference type="ARBA" id="ARBA00022519"/>
    </source>
</evidence>
<gene>
    <name evidence="9" type="primary">ftsQ</name>
    <name evidence="11" type="ORF">EDC26_10319</name>
</gene>